<comment type="similarity">
    <text evidence="1">Belongs to the N(4)/N(6)-methyltransferase family.</text>
</comment>
<dbReference type="InterPro" id="IPR002295">
    <property type="entry name" value="N4/N6-MTase_EcoPI_Mod-like"/>
</dbReference>
<dbReference type="GO" id="GO:0008170">
    <property type="term" value="F:N-methyltransferase activity"/>
    <property type="evidence" value="ECO:0007669"/>
    <property type="project" value="InterPro"/>
</dbReference>
<dbReference type="GO" id="GO:0032259">
    <property type="term" value="P:methylation"/>
    <property type="evidence" value="ECO:0007669"/>
    <property type="project" value="UniProtKB-KW"/>
</dbReference>
<evidence type="ECO:0000313" key="8">
    <source>
        <dbReference type="EMBL" id="SFC86710.1"/>
    </source>
</evidence>
<dbReference type="GO" id="GO:0003677">
    <property type="term" value="F:DNA binding"/>
    <property type="evidence" value="ECO:0007669"/>
    <property type="project" value="InterPro"/>
</dbReference>
<evidence type="ECO:0000256" key="4">
    <source>
        <dbReference type="ARBA" id="ARBA00022679"/>
    </source>
</evidence>
<name>A0A1I1MYU0_9BACT</name>
<evidence type="ECO:0000256" key="2">
    <source>
        <dbReference type="ARBA" id="ARBA00011900"/>
    </source>
</evidence>
<dbReference type="EC" id="2.1.1.72" evidence="2"/>
<dbReference type="Gene3D" id="3.40.50.150">
    <property type="entry name" value="Vaccinia Virus protein VP39"/>
    <property type="match status" value="1"/>
</dbReference>
<dbReference type="STRING" id="927664.SAMN05421780_1117"/>
<proteinExistence type="inferred from homology"/>
<keyword evidence="4 8" id="KW-0808">Transferase</keyword>
<keyword evidence="3 8" id="KW-0489">Methyltransferase</keyword>
<evidence type="ECO:0000256" key="6">
    <source>
        <dbReference type="ARBA" id="ARBA00047942"/>
    </source>
</evidence>
<evidence type="ECO:0000259" key="7">
    <source>
        <dbReference type="Pfam" id="PF01555"/>
    </source>
</evidence>
<dbReference type="InterPro" id="IPR002052">
    <property type="entry name" value="DNA_methylase_N6_adenine_CS"/>
</dbReference>
<dbReference type="SUPFAM" id="SSF53335">
    <property type="entry name" value="S-adenosyl-L-methionine-dependent methyltransferases"/>
    <property type="match status" value="1"/>
</dbReference>
<dbReference type="InterPro" id="IPR002941">
    <property type="entry name" value="DNA_methylase_N4/N6"/>
</dbReference>
<dbReference type="GO" id="GO:0009007">
    <property type="term" value="F:site-specific DNA-methyltransferase (adenine-specific) activity"/>
    <property type="evidence" value="ECO:0007669"/>
    <property type="project" value="UniProtKB-EC"/>
</dbReference>
<keyword evidence="9" id="KW-1185">Reference proteome</keyword>
<evidence type="ECO:0000256" key="3">
    <source>
        <dbReference type="ARBA" id="ARBA00022603"/>
    </source>
</evidence>
<evidence type="ECO:0000313" key="9">
    <source>
        <dbReference type="Proteomes" id="UP000199514"/>
    </source>
</evidence>
<reference evidence="8 9" key="1">
    <citation type="submission" date="2016-10" db="EMBL/GenBank/DDBJ databases">
        <authorList>
            <person name="de Groot N.N."/>
        </authorList>
    </citation>
    <scope>NUCLEOTIDE SEQUENCE [LARGE SCALE GENOMIC DNA]</scope>
    <source>
        <strain evidence="8 9">DSM 6793</strain>
    </source>
</reference>
<dbReference type="InterPro" id="IPR029063">
    <property type="entry name" value="SAM-dependent_MTases_sf"/>
</dbReference>
<accession>A0A1I1MYU0</accession>
<protein>
    <recommendedName>
        <fullName evidence="2">site-specific DNA-methyltransferase (adenine-specific)</fullName>
        <ecNumber evidence="2">2.1.1.72</ecNumber>
    </recommendedName>
</protein>
<evidence type="ECO:0000256" key="1">
    <source>
        <dbReference type="ARBA" id="ARBA00006594"/>
    </source>
</evidence>
<dbReference type="AlphaFoldDB" id="A0A1I1MYU0"/>
<dbReference type="EMBL" id="FOLE01000011">
    <property type="protein sequence ID" value="SFC86710.1"/>
    <property type="molecule type" value="Genomic_DNA"/>
</dbReference>
<sequence length="142" mass="16492">MKVLPNHIYQMDILEGIKYLPDKSIKTIIADPPYFLGMTHNGQKGSFVDLAICAPFFSQLFAQFKRVLQDDGEVFFFCDFRSYAFFYPIFNSVLKQKNLIVWDKGNMAGNHYNFSHEFIIFGTKEGCNINRGGSNVWKKRRV</sequence>
<organism evidence="8 9">
    <name type="scientific">Flexibacter flexilis DSM 6793</name>
    <dbReference type="NCBI Taxonomy" id="927664"/>
    <lineage>
        <taxon>Bacteria</taxon>
        <taxon>Pseudomonadati</taxon>
        <taxon>Bacteroidota</taxon>
        <taxon>Cytophagia</taxon>
        <taxon>Cytophagales</taxon>
        <taxon>Flexibacteraceae</taxon>
        <taxon>Flexibacter</taxon>
    </lineage>
</organism>
<feature type="domain" description="DNA methylase N-4/N-6" evidence="7">
    <location>
        <begin position="25"/>
        <end position="126"/>
    </location>
</feature>
<dbReference type="Proteomes" id="UP000199514">
    <property type="component" value="Unassembled WGS sequence"/>
</dbReference>
<comment type="catalytic activity">
    <reaction evidence="6">
        <text>a 2'-deoxyadenosine in DNA + S-adenosyl-L-methionine = an N(6)-methyl-2'-deoxyadenosine in DNA + S-adenosyl-L-homocysteine + H(+)</text>
        <dbReference type="Rhea" id="RHEA:15197"/>
        <dbReference type="Rhea" id="RHEA-COMP:12418"/>
        <dbReference type="Rhea" id="RHEA-COMP:12419"/>
        <dbReference type="ChEBI" id="CHEBI:15378"/>
        <dbReference type="ChEBI" id="CHEBI:57856"/>
        <dbReference type="ChEBI" id="CHEBI:59789"/>
        <dbReference type="ChEBI" id="CHEBI:90615"/>
        <dbReference type="ChEBI" id="CHEBI:90616"/>
        <dbReference type="EC" id="2.1.1.72"/>
    </reaction>
</comment>
<gene>
    <name evidence="8" type="ORF">SAMN05421780_1117</name>
</gene>
<keyword evidence="5" id="KW-0949">S-adenosyl-L-methionine</keyword>
<dbReference type="Pfam" id="PF01555">
    <property type="entry name" value="N6_N4_Mtase"/>
    <property type="match status" value="1"/>
</dbReference>
<evidence type="ECO:0000256" key="5">
    <source>
        <dbReference type="ARBA" id="ARBA00022691"/>
    </source>
</evidence>
<dbReference type="PRINTS" id="PR00506">
    <property type="entry name" value="D21N6MTFRASE"/>
</dbReference>
<dbReference type="PROSITE" id="PS00092">
    <property type="entry name" value="N6_MTASE"/>
    <property type="match status" value="1"/>
</dbReference>